<dbReference type="KEGG" id="emv:HQR01_13925"/>
<sequence>MGTQHAITALRDKRGELAGTIDALQDQLRQAFIDMDHIDATLRMFVPDIELDEIKPKPLPPRHRAFKGQVTRAILAMLRKEGPMDAKAITLRLMAERELNVNDSGLQKAMHKRIGAALRNLRERVLVCSEKGKGGLLVWSLAKNP</sequence>
<accession>A0A7D3XS70</accession>
<dbReference type="AlphaFoldDB" id="A0A7D3XS70"/>
<organism evidence="1 2">
    <name type="scientific">Erythrobacter mangrovi</name>
    <dbReference type="NCBI Taxonomy" id="2739433"/>
    <lineage>
        <taxon>Bacteria</taxon>
        <taxon>Pseudomonadati</taxon>
        <taxon>Pseudomonadota</taxon>
        <taxon>Alphaproteobacteria</taxon>
        <taxon>Sphingomonadales</taxon>
        <taxon>Erythrobacteraceae</taxon>
        <taxon>Erythrobacter/Porphyrobacter group</taxon>
        <taxon>Erythrobacter</taxon>
    </lineage>
</organism>
<gene>
    <name evidence="1" type="ORF">HQR01_13925</name>
</gene>
<evidence type="ECO:0000313" key="1">
    <source>
        <dbReference type="EMBL" id="QKG72374.1"/>
    </source>
</evidence>
<evidence type="ECO:0000313" key="2">
    <source>
        <dbReference type="Proteomes" id="UP000504693"/>
    </source>
</evidence>
<reference evidence="1 2" key="1">
    <citation type="submission" date="2020-05" db="EMBL/GenBank/DDBJ databases">
        <title>Erythrobacter mangrovi sp. nov., isolated from rhizosphere soil of mangrove plant (Kandelia candel).</title>
        <authorList>
            <person name="Ye Y.H."/>
        </authorList>
    </citation>
    <scope>NUCLEOTIDE SEQUENCE [LARGE SCALE GENOMIC DNA]</scope>
    <source>
        <strain evidence="1 2">EB310</strain>
    </source>
</reference>
<dbReference type="RefSeq" id="WP_173215574.1">
    <property type="nucleotide sequence ID" value="NZ_CP053921.1"/>
</dbReference>
<protein>
    <submittedName>
        <fullName evidence="1">Uncharacterized protein</fullName>
    </submittedName>
</protein>
<dbReference type="Proteomes" id="UP000504693">
    <property type="component" value="Chromosome"/>
</dbReference>
<keyword evidence="2" id="KW-1185">Reference proteome</keyword>
<dbReference type="EMBL" id="CP053921">
    <property type="protein sequence ID" value="QKG72374.1"/>
    <property type="molecule type" value="Genomic_DNA"/>
</dbReference>
<name>A0A7D3XS70_9SPHN</name>
<proteinExistence type="predicted"/>